<feature type="signal peptide" evidence="2">
    <location>
        <begin position="1"/>
        <end position="22"/>
    </location>
</feature>
<accession>A0ABD3EAY7</accession>
<comment type="caution">
    <text evidence="3">The sequence shown here is derived from an EMBL/GenBank/DDBJ whole genome shotgun (WGS) entry which is preliminary data.</text>
</comment>
<name>A0ABD3EAY7_9LAMI</name>
<dbReference type="Proteomes" id="UP001632038">
    <property type="component" value="Unassembled WGS sequence"/>
</dbReference>
<dbReference type="EMBL" id="JAVIJP010000007">
    <property type="protein sequence ID" value="KAL3650275.1"/>
    <property type="molecule type" value="Genomic_DNA"/>
</dbReference>
<keyword evidence="4" id="KW-1185">Reference proteome</keyword>
<feature type="region of interest" description="Disordered" evidence="1">
    <location>
        <begin position="79"/>
        <end position="100"/>
    </location>
</feature>
<protein>
    <recommendedName>
        <fullName evidence="5">Secreted protein</fullName>
    </recommendedName>
</protein>
<organism evidence="3 4">
    <name type="scientific">Castilleja foliolosa</name>
    <dbReference type="NCBI Taxonomy" id="1961234"/>
    <lineage>
        <taxon>Eukaryota</taxon>
        <taxon>Viridiplantae</taxon>
        <taxon>Streptophyta</taxon>
        <taxon>Embryophyta</taxon>
        <taxon>Tracheophyta</taxon>
        <taxon>Spermatophyta</taxon>
        <taxon>Magnoliopsida</taxon>
        <taxon>eudicotyledons</taxon>
        <taxon>Gunneridae</taxon>
        <taxon>Pentapetalae</taxon>
        <taxon>asterids</taxon>
        <taxon>lamiids</taxon>
        <taxon>Lamiales</taxon>
        <taxon>Orobanchaceae</taxon>
        <taxon>Pedicularideae</taxon>
        <taxon>Castillejinae</taxon>
        <taxon>Castilleja</taxon>
    </lineage>
</organism>
<evidence type="ECO:0008006" key="5">
    <source>
        <dbReference type="Google" id="ProtNLM"/>
    </source>
</evidence>
<evidence type="ECO:0000313" key="3">
    <source>
        <dbReference type="EMBL" id="KAL3650275.1"/>
    </source>
</evidence>
<evidence type="ECO:0000313" key="4">
    <source>
        <dbReference type="Proteomes" id="UP001632038"/>
    </source>
</evidence>
<reference evidence="4" key="1">
    <citation type="journal article" date="2024" name="IScience">
        <title>Strigolactones Initiate the Formation of Haustorium-like Structures in Castilleja.</title>
        <authorList>
            <person name="Buerger M."/>
            <person name="Peterson D."/>
            <person name="Chory J."/>
        </authorList>
    </citation>
    <scope>NUCLEOTIDE SEQUENCE [LARGE SCALE GENOMIC DNA]</scope>
</reference>
<keyword evidence="2" id="KW-0732">Signal</keyword>
<dbReference type="AlphaFoldDB" id="A0ABD3EAY7"/>
<evidence type="ECO:0000256" key="1">
    <source>
        <dbReference type="SAM" id="MobiDB-lite"/>
    </source>
</evidence>
<gene>
    <name evidence="3" type="ORF">CASFOL_006678</name>
</gene>
<feature type="chain" id="PRO_5044829969" description="Secreted protein" evidence="2">
    <location>
        <begin position="23"/>
        <end position="100"/>
    </location>
</feature>
<evidence type="ECO:0000256" key="2">
    <source>
        <dbReference type="SAM" id="SignalP"/>
    </source>
</evidence>
<sequence length="100" mass="10906">MKIKNILVLAIVLQSILISALSSTCDDKLVIDQPPKRSGAVQPSVLTSALLHLYHRLVAAVSKKKTTTYYRRVLIKAKGNRSGETPGRRPTPLIDTPSVS</sequence>
<proteinExistence type="predicted"/>